<protein>
    <submittedName>
        <fullName evidence="3">Uncharacterized protein</fullName>
    </submittedName>
</protein>
<keyword evidence="4" id="KW-1185">Reference proteome</keyword>
<feature type="transmembrane region" description="Helical" evidence="2">
    <location>
        <begin position="45"/>
        <end position="68"/>
    </location>
</feature>
<feature type="region of interest" description="Disordered" evidence="1">
    <location>
        <begin position="82"/>
        <end position="243"/>
    </location>
</feature>
<dbReference type="Proteomes" id="UP001140502">
    <property type="component" value="Unassembled WGS sequence"/>
</dbReference>
<keyword evidence="2" id="KW-0812">Transmembrane</keyword>
<dbReference type="EMBL" id="JAPEUR010000061">
    <property type="protein sequence ID" value="KAJ4324258.1"/>
    <property type="molecule type" value="Genomic_DNA"/>
</dbReference>
<keyword evidence="2" id="KW-1133">Transmembrane helix</keyword>
<evidence type="ECO:0000256" key="2">
    <source>
        <dbReference type="SAM" id="Phobius"/>
    </source>
</evidence>
<comment type="caution">
    <text evidence="3">The sequence shown here is derived from an EMBL/GenBank/DDBJ whole genome shotgun (WGS) entry which is preliminary data.</text>
</comment>
<feature type="compositionally biased region" description="Low complexity" evidence="1">
    <location>
        <begin position="115"/>
        <end position="129"/>
    </location>
</feature>
<reference evidence="3" key="1">
    <citation type="submission" date="2022-10" db="EMBL/GenBank/DDBJ databases">
        <title>Tapping the CABI collections for fungal endophytes: first genome assemblies for Collariella, Neodidymelliopsis, Ascochyta clinopodiicola, Didymella pomorum, Didymosphaeria variabile, Neocosmospora piperis and Neocucurbitaria cava.</title>
        <authorList>
            <person name="Hill R."/>
        </authorList>
    </citation>
    <scope>NUCLEOTIDE SEQUENCE</scope>
    <source>
        <strain evidence="3">IMI 366586</strain>
    </source>
</reference>
<evidence type="ECO:0000313" key="3">
    <source>
        <dbReference type="EMBL" id="KAJ4324258.1"/>
    </source>
</evidence>
<evidence type="ECO:0000313" key="4">
    <source>
        <dbReference type="Proteomes" id="UP001140502"/>
    </source>
</evidence>
<feature type="compositionally biased region" description="Basic residues" evidence="1">
    <location>
        <begin position="103"/>
        <end position="114"/>
    </location>
</feature>
<accession>A0A9W8WGT9</accession>
<sequence length="243" mass="27035">MPVLPSRTIPSGNRLAVRQNDPSSTSFVPVPSTYGSLDSSPHPGVVAGIVLGSVAGFLLLLWLVYVILHRGPVVMVDESGAPMSSVTGGDSSTFASRSVVTLRSKRGRKSRRPRSSGSRRTTRSKATTVRSRERSRRRVSPVIVDPPGPDRIIVDPPSMTPSPLSSAPPHPRFAQESAVSGLSSDNEIVVEEEHSPSPPRRSYSQRYSQERYRREPMYRDDPRDYPPRDYSPRRESRRYSRDR</sequence>
<feature type="region of interest" description="Disordered" evidence="1">
    <location>
        <begin position="1"/>
        <end position="24"/>
    </location>
</feature>
<evidence type="ECO:0000256" key="1">
    <source>
        <dbReference type="SAM" id="MobiDB-lite"/>
    </source>
</evidence>
<dbReference type="AlphaFoldDB" id="A0A9W8WGT9"/>
<proteinExistence type="predicted"/>
<name>A0A9W8WGT9_9HYPO</name>
<feature type="compositionally biased region" description="Polar residues" evidence="1">
    <location>
        <begin position="82"/>
        <end position="101"/>
    </location>
</feature>
<organism evidence="3 4">
    <name type="scientific">Fusarium piperis</name>
    <dbReference type="NCBI Taxonomy" id="1435070"/>
    <lineage>
        <taxon>Eukaryota</taxon>
        <taxon>Fungi</taxon>
        <taxon>Dikarya</taxon>
        <taxon>Ascomycota</taxon>
        <taxon>Pezizomycotina</taxon>
        <taxon>Sordariomycetes</taxon>
        <taxon>Hypocreomycetidae</taxon>
        <taxon>Hypocreales</taxon>
        <taxon>Nectriaceae</taxon>
        <taxon>Fusarium</taxon>
        <taxon>Fusarium solani species complex</taxon>
    </lineage>
</organism>
<feature type="compositionally biased region" description="Basic and acidic residues" evidence="1">
    <location>
        <begin position="208"/>
        <end position="243"/>
    </location>
</feature>
<gene>
    <name evidence="3" type="ORF">N0V84_003961</name>
</gene>
<keyword evidence="2" id="KW-0472">Membrane</keyword>
<feature type="compositionally biased region" description="Polar residues" evidence="1">
    <location>
        <begin position="177"/>
        <end position="186"/>
    </location>
</feature>
<dbReference type="OrthoDB" id="5423884at2759"/>